<sequence>MYVDIRSELMYFAFFQTSASCSLFSISHSALPSRAELQEDDIKLLERLSLTDFGTEKCLTVLEEAIRYADPLLTELAFRGTTNEEQWSRNSVAPMYYLVDEIHPKMTCPLRNDETIVTAKLTTHLMDQAPLTWEGYFVAPPGNIPVEPKGVVRK</sequence>
<evidence type="ECO:0000313" key="2">
    <source>
        <dbReference type="Proteomes" id="UP000324629"/>
    </source>
</evidence>
<organism evidence="1 2">
    <name type="scientific">Paragonimus westermani</name>
    <dbReference type="NCBI Taxonomy" id="34504"/>
    <lineage>
        <taxon>Eukaryota</taxon>
        <taxon>Metazoa</taxon>
        <taxon>Spiralia</taxon>
        <taxon>Lophotrochozoa</taxon>
        <taxon>Platyhelminthes</taxon>
        <taxon>Trematoda</taxon>
        <taxon>Digenea</taxon>
        <taxon>Plagiorchiida</taxon>
        <taxon>Troglotremata</taxon>
        <taxon>Troglotrematidae</taxon>
        <taxon>Paragonimus</taxon>
    </lineage>
</organism>
<comment type="caution">
    <text evidence="1">The sequence shown here is derived from an EMBL/GenBank/DDBJ whole genome shotgun (WGS) entry which is preliminary data.</text>
</comment>
<accession>A0A5J4NG00</accession>
<dbReference type="PROSITE" id="PS51257">
    <property type="entry name" value="PROKAR_LIPOPROTEIN"/>
    <property type="match status" value="1"/>
</dbReference>
<evidence type="ECO:0000313" key="1">
    <source>
        <dbReference type="EMBL" id="KAA3674344.1"/>
    </source>
</evidence>
<keyword evidence="2" id="KW-1185">Reference proteome</keyword>
<dbReference type="EMBL" id="QNGE01003216">
    <property type="protein sequence ID" value="KAA3674344.1"/>
    <property type="molecule type" value="Genomic_DNA"/>
</dbReference>
<proteinExistence type="predicted"/>
<reference evidence="1 2" key="1">
    <citation type="journal article" date="2019" name="Gigascience">
        <title>Whole-genome sequence of the oriental lung fluke Paragonimus westermani.</title>
        <authorList>
            <person name="Oey H."/>
            <person name="Zakrzewski M."/>
            <person name="Narain K."/>
            <person name="Devi K.R."/>
            <person name="Agatsuma T."/>
            <person name="Nawaratna S."/>
            <person name="Gobert G.N."/>
            <person name="Jones M.K."/>
            <person name="Ragan M.A."/>
            <person name="McManus D.P."/>
            <person name="Krause L."/>
        </authorList>
    </citation>
    <scope>NUCLEOTIDE SEQUENCE [LARGE SCALE GENOMIC DNA]</scope>
    <source>
        <strain evidence="1 2">IND2009</strain>
    </source>
</reference>
<dbReference type="Proteomes" id="UP000324629">
    <property type="component" value="Unassembled WGS sequence"/>
</dbReference>
<gene>
    <name evidence="1" type="ORF">DEA37_0008602</name>
</gene>
<keyword evidence="1" id="KW-0808">Transferase</keyword>
<name>A0A5J4NG00_9TREM</name>
<dbReference type="GO" id="GO:0016740">
    <property type="term" value="F:transferase activity"/>
    <property type="evidence" value="ECO:0007669"/>
    <property type="project" value="UniProtKB-KW"/>
</dbReference>
<protein>
    <submittedName>
        <fullName evidence="1">Aspartyl-tRNA(Asn)/glutamyl-tRNA(Gln) amidotransferase subunit C</fullName>
    </submittedName>
</protein>
<dbReference type="AlphaFoldDB" id="A0A5J4NG00"/>